<reference evidence="6" key="1">
    <citation type="submission" date="2020-01" db="EMBL/GenBank/DDBJ databases">
        <authorList>
            <consortium name="DOE Joint Genome Institute"/>
            <person name="Haridas S."/>
            <person name="Albert R."/>
            <person name="Binder M."/>
            <person name="Bloem J."/>
            <person name="Labutti K."/>
            <person name="Salamov A."/>
            <person name="Andreopoulos B."/>
            <person name="Baker S.E."/>
            <person name="Barry K."/>
            <person name="Bills G."/>
            <person name="Bluhm B.H."/>
            <person name="Cannon C."/>
            <person name="Castanera R."/>
            <person name="Culley D.E."/>
            <person name="Daum C."/>
            <person name="Ezra D."/>
            <person name="Gonzalez J.B."/>
            <person name="Henrissat B."/>
            <person name="Kuo A."/>
            <person name="Liang C."/>
            <person name="Lipzen A."/>
            <person name="Lutzoni F."/>
            <person name="Magnuson J."/>
            <person name="Mondo S."/>
            <person name="Nolan M."/>
            <person name="Ohm R."/>
            <person name="Pangilinan J."/>
            <person name="Park H.-J."/>
            <person name="Ramirez L."/>
            <person name="Alfaro M."/>
            <person name="Sun H."/>
            <person name="Tritt A."/>
            <person name="Yoshinaga Y."/>
            <person name="Zwiers L.-H."/>
            <person name="Turgeon B.G."/>
            <person name="Goodwin S.B."/>
            <person name="Spatafora J.W."/>
            <person name="Crous P.W."/>
            <person name="Grigoriev I.V."/>
        </authorList>
    </citation>
    <scope>NUCLEOTIDE SEQUENCE</scope>
    <source>
        <strain evidence="6">CBS 342.82</strain>
    </source>
</reference>
<dbReference type="OrthoDB" id="5321006at2759"/>
<dbReference type="GO" id="GO:0006338">
    <property type="term" value="P:chromatin remodeling"/>
    <property type="evidence" value="ECO:0007669"/>
    <property type="project" value="InterPro"/>
</dbReference>
<evidence type="ECO:0000313" key="5">
    <source>
        <dbReference type="Proteomes" id="UP000504637"/>
    </source>
</evidence>
<sequence>MSDPSTRVAAQLRPHLHLLSVHRYPTIHQLQLEQAFLYLRDAPSIVKSVAPMYWSYVSTPEDGSIRLEWLSQDKADAYPSDGYVWADPESTYRHEYAGYTIELRMHQLGYIPGHEHVTKHARTRYHIVAKNPVLNAQMPDPSLWIVHYHPVDPSRFLSVAQIPMMPHVGQILSQRRWLESQGRLEQEKFMLHDREKWPSVNLPGAPNMQQGVYAANQMGAMQIPNNRFQQPPFPQQAGGPPNKRPRTQGPGVHPAPGVVEMVHQGATIEDEENTSYGDYFDHLTPRDISLARYMQHHRWIEEVFSSPYATSQIVPPDLGLGLMGELKKLTDGILAPPSIDLSERDDKRPAKPEEAKAFTNLKKEQVDEFSQRVDKHLQEGQAELEKMKAEHAEKLRSWKSLSSLAQADQKLRLATWSGHTNAVPTFRFEQVEKQTSKHTVEEIQKDVEDLLGVKVKKYDDATLIARGGLRDRR</sequence>
<dbReference type="Pfam" id="PF20497">
    <property type="entry name" value="SWI-SNF_Ssr4_C"/>
    <property type="match status" value="1"/>
</dbReference>
<accession>A0A6J3LXT1</accession>
<dbReference type="AlphaFoldDB" id="A0A6J3LXT1"/>
<proteinExistence type="predicted"/>
<protein>
    <submittedName>
        <fullName evidence="6">DUF1750-domain-containing protein</fullName>
    </submittedName>
</protein>
<feature type="region of interest" description="Disordered" evidence="2">
    <location>
        <begin position="225"/>
        <end position="250"/>
    </location>
</feature>
<gene>
    <name evidence="6" type="ORF">K489DRAFT_323388</name>
</gene>
<dbReference type="GeneID" id="54359493"/>
<reference evidence="6" key="2">
    <citation type="submission" date="2020-04" db="EMBL/GenBank/DDBJ databases">
        <authorList>
            <consortium name="NCBI Genome Project"/>
        </authorList>
    </citation>
    <scope>NUCLEOTIDE SEQUENCE</scope>
    <source>
        <strain evidence="6">CBS 342.82</strain>
    </source>
</reference>
<dbReference type="InterPro" id="IPR046464">
    <property type="entry name" value="SWI-SNF_Ssr4_C"/>
</dbReference>
<keyword evidence="1" id="KW-0175">Coiled coil</keyword>
<organism evidence="6">
    <name type="scientific">Dissoconium aciculare CBS 342.82</name>
    <dbReference type="NCBI Taxonomy" id="1314786"/>
    <lineage>
        <taxon>Eukaryota</taxon>
        <taxon>Fungi</taxon>
        <taxon>Dikarya</taxon>
        <taxon>Ascomycota</taxon>
        <taxon>Pezizomycotina</taxon>
        <taxon>Dothideomycetes</taxon>
        <taxon>Dothideomycetidae</taxon>
        <taxon>Mycosphaerellales</taxon>
        <taxon>Dissoconiaceae</taxon>
        <taxon>Dissoconium</taxon>
    </lineage>
</organism>
<reference evidence="6" key="3">
    <citation type="submission" date="2025-08" db="UniProtKB">
        <authorList>
            <consortium name="RefSeq"/>
        </authorList>
    </citation>
    <scope>IDENTIFICATION</scope>
    <source>
        <strain evidence="6">CBS 342.82</strain>
    </source>
</reference>
<feature type="domain" description="SWI/SNF and RSC complexes subunit Ssr4 C-terminal" evidence="4">
    <location>
        <begin position="268"/>
        <end position="472"/>
    </location>
</feature>
<feature type="domain" description="SWI/SNF and RSC complexes subunit Ssr4 N-terminal" evidence="3">
    <location>
        <begin position="3"/>
        <end position="215"/>
    </location>
</feature>
<dbReference type="Pfam" id="PF08549">
    <property type="entry name" value="SWI-SNF_Ssr4_N"/>
    <property type="match status" value="1"/>
</dbReference>
<evidence type="ECO:0000259" key="3">
    <source>
        <dbReference type="Pfam" id="PF08549"/>
    </source>
</evidence>
<feature type="non-terminal residue" evidence="6">
    <location>
        <position position="473"/>
    </location>
</feature>
<evidence type="ECO:0000259" key="4">
    <source>
        <dbReference type="Pfam" id="PF20497"/>
    </source>
</evidence>
<evidence type="ECO:0000256" key="2">
    <source>
        <dbReference type="SAM" id="MobiDB-lite"/>
    </source>
</evidence>
<dbReference type="Proteomes" id="UP000504637">
    <property type="component" value="Unplaced"/>
</dbReference>
<dbReference type="InterPro" id="IPR013859">
    <property type="entry name" value="Ssr4_N"/>
</dbReference>
<keyword evidence="5" id="KW-1185">Reference proteome</keyword>
<name>A0A6J3LXT1_9PEZI</name>
<evidence type="ECO:0000256" key="1">
    <source>
        <dbReference type="SAM" id="Coils"/>
    </source>
</evidence>
<evidence type="ECO:0000313" key="6">
    <source>
        <dbReference type="RefSeq" id="XP_033457601.1"/>
    </source>
</evidence>
<feature type="coiled-coil region" evidence="1">
    <location>
        <begin position="370"/>
        <end position="397"/>
    </location>
</feature>
<dbReference type="RefSeq" id="XP_033457601.1">
    <property type="nucleotide sequence ID" value="XM_033601693.1"/>
</dbReference>